<evidence type="ECO:0000313" key="1">
    <source>
        <dbReference type="EMBL" id="KAK1864191.1"/>
    </source>
</evidence>
<keyword evidence="2" id="KW-1185">Reference proteome</keyword>
<protein>
    <submittedName>
        <fullName evidence="1">Uncharacterized protein</fullName>
    </submittedName>
</protein>
<organism evidence="1 2">
    <name type="scientific">Pyropia yezoensis</name>
    <name type="common">Susabi-nori</name>
    <name type="synonym">Porphyra yezoensis</name>
    <dbReference type="NCBI Taxonomy" id="2788"/>
    <lineage>
        <taxon>Eukaryota</taxon>
        <taxon>Rhodophyta</taxon>
        <taxon>Bangiophyceae</taxon>
        <taxon>Bangiales</taxon>
        <taxon>Bangiaceae</taxon>
        <taxon>Pyropia</taxon>
    </lineage>
</organism>
<accession>A0ACC3C2K8</accession>
<gene>
    <name evidence="1" type="ORF">I4F81_006741</name>
</gene>
<dbReference type="EMBL" id="CM020619">
    <property type="protein sequence ID" value="KAK1864191.1"/>
    <property type="molecule type" value="Genomic_DNA"/>
</dbReference>
<dbReference type="Proteomes" id="UP000798662">
    <property type="component" value="Chromosome 2"/>
</dbReference>
<proteinExistence type="predicted"/>
<name>A0ACC3C2K8_PYRYE</name>
<sequence>MGMWPVAAASPLSDNRRDTSMVGASPLLGLDPVAVGDGGDRRVEMTVVGGTSAVTQQGWGRGRAVLRLDRPCAAATGALCDLGCRRDVLDEELTCGGERVLLCSSIVSYAATVLSWHVVFGMEVMASPAFS</sequence>
<comment type="caution">
    <text evidence="1">The sequence shown here is derived from an EMBL/GenBank/DDBJ whole genome shotgun (WGS) entry which is preliminary data.</text>
</comment>
<evidence type="ECO:0000313" key="2">
    <source>
        <dbReference type="Proteomes" id="UP000798662"/>
    </source>
</evidence>
<reference evidence="1" key="1">
    <citation type="submission" date="2019-11" db="EMBL/GenBank/DDBJ databases">
        <title>Nori genome reveals adaptations in red seaweeds to the harsh intertidal environment.</title>
        <authorList>
            <person name="Wang D."/>
            <person name="Mao Y."/>
        </authorList>
    </citation>
    <scope>NUCLEOTIDE SEQUENCE</scope>
    <source>
        <tissue evidence="1">Gametophyte</tissue>
    </source>
</reference>